<protein>
    <submittedName>
        <fullName evidence="2">Uncharacterized protein</fullName>
    </submittedName>
</protein>
<organism evidence="1 2">
    <name type="scientific">Panagrolaimus sp. JU765</name>
    <dbReference type="NCBI Taxonomy" id="591449"/>
    <lineage>
        <taxon>Eukaryota</taxon>
        <taxon>Metazoa</taxon>
        <taxon>Ecdysozoa</taxon>
        <taxon>Nematoda</taxon>
        <taxon>Chromadorea</taxon>
        <taxon>Rhabditida</taxon>
        <taxon>Tylenchina</taxon>
        <taxon>Panagrolaimomorpha</taxon>
        <taxon>Panagrolaimoidea</taxon>
        <taxon>Panagrolaimidae</taxon>
        <taxon>Panagrolaimus</taxon>
    </lineage>
</organism>
<evidence type="ECO:0000313" key="2">
    <source>
        <dbReference type="WBParaSite" id="JU765_v2.g3474.t1"/>
    </source>
</evidence>
<evidence type="ECO:0000313" key="1">
    <source>
        <dbReference type="Proteomes" id="UP000887576"/>
    </source>
</evidence>
<sequence length="295" mass="32459">MFYSGRVSPPTPPQRRAFSYLLNQNYRPKSGEFENQRTTSPTLSATVTNYRQDFPSTSMSQKSRPKSPSLQNLKNQFKKATNCVRKNQELDDSEFEQEKMRILSTPISQSQSSLYAPINKPKNSSSFTDDVDYDAVEEAIRSLESFDPNKILAEATANRLSKTSGSDSDTPSVVIHPNGKERSSESPSSSGIVADINDELIISQSSLYAPINKPKNPSSFNDDVDYDAVEEAIRSLESFDPNKILAEATANRLSKTSGSDSDTPSVVIHLNGKERSSESPSSSGIVADINDELII</sequence>
<name>A0AC34R4Y0_9BILA</name>
<dbReference type="WBParaSite" id="JU765_v2.g3474.t1">
    <property type="protein sequence ID" value="JU765_v2.g3474.t1"/>
    <property type="gene ID" value="JU765_v2.g3474"/>
</dbReference>
<proteinExistence type="predicted"/>
<reference evidence="2" key="1">
    <citation type="submission" date="2022-11" db="UniProtKB">
        <authorList>
            <consortium name="WormBaseParasite"/>
        </authorList>
    </citation>
    <scope>IDENTIFICATION</scope>
</reference>
<dbReference type="Proteomes" id="UP000887576">
    <property type="component" value="Unplaced"/>
</dbReference>
<accession>A0AC34R4Y0</accession>